<feature type="region of interest" description="Disordered" evidence="1">
    <location>
        <begin position="253"/>
        <end position="296"/>
    </location>
</feature>
<protein>
    <recommendedName>
        <fullName evidence="2">Nucleotide-diphospho-sugar transferase domain-containing protein</fullName>
    </recommendedName>
</protein>
<dbReference type="InterPro" id="IPR005069">
    <property type="entry name" value="Nucl-diP-sugar_transferase"/>
</dbReference>
<keyword evidence="4" id="KW-1185">Reference proteome</keyword>
<name>A0A4Q1HJS3_9BURK</name>
<evidence type="ECO:0000256" key="1">
    <source>
        <dbReference type="SAM" id="MobiDB-lite"/>
    </source>
</evidence>
<sequence>MLHRLRRKLSAWTPEHKRVVVDFPDPAELRRRSAAASQPMGLIAAFYTRDSVYEAEKDRFLRSAELLGLPTDIVAIESTGSWVRNAAMKPGILADLRRKHRGPLLYVDVDAVFHRNPWPELHTLDCDIAAYYEPEGHLLSGTLLINDTPAAAALLDAWAGACAADPQAWDQVVLERLVAQDAARAHPRYRLTRLPVAFCWIFDKTNNEPCAAVHIEHLQASREARQRKRLFGRPGKAVRRRRERAMAIERVLFGPAPKHRSGPPQPAASSDAMARRPSAHATPCCSATWAGENPGP</sequence>
<dbReference type="OrthoDB" id="8612549at2"/>
<organism evidence="3 4">
    <name type="scientific">Achromobacter aloeverae</name>
    <dbReference type="NCBI Taxonomy" id="1750518"/>
    <lineage>
        <taxon>Bacteria</taxon>
        <taxon>Pseudomonadati</taxon>
        <taxon>Pseudomonadota</taxon>
        <taxon>Betaproteobacteria</taxon>
        <taxon>Burkholderiales</taxon>
        <taxon>Alcaligenaceae</taxon>
        <taxon>Achromobacter</taxon>
    </lineage>
</organism>
<feature type="domain" description="Nucleotide-diphospho-sugar transferase" evidence="2">
    <location>
        <begin position="103"/>
        <end position="217"/>
    </location>
</feature>
<evidence type="ECO:0000313" key="3">
    <source>
        <dbReference type="EMBL" id="RXN87866.1"/>
    </source>
</evidence>
<gene>
    <name evidence="3" type="ORF">C7R54_14855</name>
</gene>
<dbReference type="EMBL" id="PYAL01000004">
    <property type="protein sequence ID" value="RXN87866.1"/>
    <property type="molecule type" value="Genomic_DNA"/>
</dbReference>
<proteinExistence type="predicted"/>
<evidence type="ECO:0000313" key="4">
    <source>
        <dbReference type="Proteomes" id="UP000290849"/>
    </source>
</evidence>
<dbReference type="Proteomes" id="UP000290849">
    <property type="component" value="Unassembled WGS sequence"/>
</dbReference>
<reference evidence="3 4" key="1">
    <citation type="journal article" date="2017" name="Int. J. Syst. Evol. Microbiol.">
        <title>Achromobacter aloeverae sp. nov., isolated from the root of Aloe vera (L.) Burm.f.</title>
        <authorList>
            <person name="Kuncharoen N."/>
            <person name="Muramatsu Y."/>
            <person name="Shibata C."/>
            <person name="Kamakura Y."/>
            <person name="Nakagawa Y."/>
            <person name="Tanasupawat S."/>
        </authorList>
    </citation>
    <scope>NUCLEOTIDE SEQUENCE [LARGE SCALE GENOMIC DNA]</scope>
    <source>
        <strain evidence="3 4">AVA-1</strain>
    </source>
</reference>
<accession>A0A4Q1HJS3</accession>
<dbReference type="AlphaFoldDB" id="A0A4Q1HJS3"/>
<comment type="caution">
    <text evidence="3">The sequence shown here is derived from an EMBL/GenBank/DDBJ whole genome shotgun (WGS) entry which is preliminary data.</text>
</comment>
<evidence type="ECO:0000259" key="2">
    <source>
        <dbReference type="Pfam" id="PF03407"/>
    </source>
</evidence>
<dbReference type="Pfam" id="PF03407">
    <property type="entry name" value="Nucleotid_trans"/>
    <property type="match status" value="1"/>
</dbReference>